<feature type="compositionally biased region" description="Low complexity" evidence="1">
    <location>
        <begin position="200"/>
        <end position="215"/>
    </location>
</feature>
<evidence type="ECO:0000313" key="2">
    <source>
        <dbReference type="EMBL" id="CAK0783790.1"/>
    </source>
</evidence>
<organism evidence="2 3">
    <name type="scientific">Coccomyxa viridis</name>
    <dbReference type="NCBI Taxonomy" id="1274662"/>
    <lineage>
        <taxon>Eukaryota</taxon>
        <taxon>Viridiplantae</taxon>
        <taxon>Chlorophyta</taxon>
        <taxon>core chlorophytes</taxon>
        <taxon>Trebouxiophyceae</taxon>
        <taxon>Trebouxiophyceae incertae sedis</taxon>
        <taxon>Coccomyxaceae</taxon>
        <taxon>Coccomyxa</taxon>
    </lineage>
</organism>
<keyword evidence="3" id="KW-1185">Reference proteome</keyword>
<dbReference type="Proteomes" id="UP001314263">
    <property type="component" value="Unassembled WGS sequence"/>
</dbReference>
<evidence type="ECO:0000313" key="3">
    <source>
        <dbReference type="Proteomes" id="UP001314263"/>
    </source>
</evidence>
<feature type="compositionally biased region" description="Basic and acidic residues" evidence="1">
    <location>
        <begin position="545"/>
        <end position="562"/>
    </location>
</feature>
<feature type="compositionally biased region" description="Basic and acidic residues" evidence="1">
    <location>
        <begin position="621"/>
        <end position="642"/>
    </location>
</feature>
<feature type="compositionally biased region" description="Basic and acidic residues" evidence="1">
    <location>
        <begin position="389"/>
        <end position="411"/>
    </location>
</feature>
<feature type="compositionally biased region" description="Polar residues" evidence="1">
    <location>
        <begin position="455"/>
        <end position="475"/>
    </location>
</feature>
<comment type="caution">
    <text evidence="2">The sequence shown here is derived from an EMBL/GenBank/DDBJ whole genome shotgun (WGS) entry which is preliminary data.</text>
</comment>
<feature type="compositionally biased region" description="Polar residues" evidence="1">
    <location>
        <begin position="513"/>
        <end position="523"/>
    </location>
</feature>
<feature type="region of interest" description="Disordered" evidence="1">
    <location>
        <begin position="182"/>
        <end position="273"/>
    </location>
</feature>
<feature type="region of interest" description="Disordered" evidence="1">
    <location>
        <begin position="385"/>
        <end position="674"/>
    </location>
</feature>
<dbReference type="AlphaFoldDB" id="A0AAV1IBA2"/>
<proteinExistence type="predicted"/>
<sequence>MNAAGTPRKVFALFGHDLGTCQKQLTNDVARLCQADGVSMETLRSIDGLAFMQAISKGCQMITLPLPEPRWPFLSSFAGTAAHAGYCIVLVMGNMAQSDVQHLSQQLQVSSAACKLLTAQPGQELLVAAAVLAPILLHETQIGPGQLSTAGASPESQQTRMPFQRALGQGTLPPLLPAPALQEAADASSGQTQHILSGMPQQQQDKAAQPQTPAASVVPVSTEHGRQTGSAARGTVSPGNGGAQSRPAAVGRPAAAKISEQQHRTREAPAGAEPPVSWAMELVPGHAAPVQQGKASQPVRVQADIVDLVSSSSDDSRSSMPAAQQAGQGDVQSALRKDVPGESLAGRAAAVRRSARISSQCSGDVSDSGSERLRVMRPAWLQTAQRNQAEAKAELRQPAEKALASDKPEALKHKRSRLAVSLPWQNSPVDALPSKRKTGATAAREAKRKAGAEGPNNTARQRGAQTKPPSRTQAPKQHKRINNTAHTNEGLQERLLTGSSAPQIQPAEPAQKISRQPAEQSIGTPEVKPPVNTERCNSSTSARHVSAEHVEQQHSKPEEEAAKCPQASPVNGKAAAGGGPSSQKSPGSARSPIKDWDSIYEKLRQNSSQYRASQAASQSPDKTRDMKGKGKMRACEELRDPEQPGPSNAAYRLTQAPTAFDSDDDSLGLDTPLF</sequence>
<feature type="compositionally biased region" description="Polar residues" evidence="1">
    <location>
        <begin position="534"/>
        <end position="543"/>
    </location>
</feature>
<protein>
    <submittedName>
        <fullName evidence="2">Uncharacterized protein</fullName>
    </submittedName>
</protein>
<gene>
    <name evidence="2" type="ORF">CVIRNUC_006990</name>
</gene>
<feature type="compositionally biased region" description="Low complexity" evidence="1">
    <location>
        <begin position="607"/>
        <end position="619"/>
    </location>
</feature>
<dbReference type="EMBL" id="CAUYUE010000009">
    <property type="protein sequence ID" value="CAK0783790.1"/>
    <property type="molecule type" value="Genomic_DNA"/>
</dbReference>
<name>A0AAV1IBA2_9CHLO</name>
<reference evidence="2 3" key="1">
    <citation type="submission" date="2023-10" db="EMBL/GenBank/DDBJ databases">
        <authorList>
            <person name="Maclean D."/>
            <person name="Macfadyen A."/>
        </authorList>
    </citation>
    <scope>NUCLEOTIDE SEQUENCE [LARGE SCALE GENOMIC DNA]</scope>
</reference>
<feature type="region of interest" description="Disordered" evidence="1">
    <location>
        <begin position="309"/>
        <end position="370"/>
    </location>
</feature>
<feature type="compositionally biased region" description="Low complexity" evidence="1">
    <location>
        <begin position="343"/>
        <end position="359"/>
    </location>
</feature>
<accession>A0AAV1IBA2</accession>
<feature type="compositionally biased region" description="Polar residues" evidence="1">
    <location>
        <begin position="321"/>
        <end position="331"/>
    </location>
</feature>
<evidence type="ECO:0000256" key="1">
    <source>
        <dbReference type="SAM" id="MobiDB-lite"/>
    </source>
</evidence>
<feature type="compositionally biased region" description="Basic and acidic residues" evidence="1">
    <location>
        <begin position="592"/>
        <end position="604"/>
    </location>
</feature>